<dbReference type="Gene3D" id="3.20.20.150">
    <property type="entry name" value="Divalent-metal-dependent TIM barrel enzymes"/>
    <property type="match status" value="1"/>
</dbReference>
<organism evidence="1 2">
    <name type="scientific">Rubripirellula lacrimiformis</name>
    <dbReference type="NCBI Taxonomy" id="1930273"/>
    <lineage>
        <taxon>Bacteria</taxon>
        <taxon>Pseudomonadati</taxon>
        <taxon>Planctomycetota</taxon>
        <taxon>Planctomycetia</taxon>
        <taxon>Pirellulales</taxon>
        <taxon>Pirellulaceae</taxon>
        <taxon>Rubripirellula</taxon>
    </lineage>
</organism>
<dbReference type="SUPFAM" id="SSF51658">
    <property type="entry name" value="Xylose isomerase-like"/>
    <property type="match status" value="1"/>
</dbReference>
<dbReference type="Proteomes" id="UP000318538">
    <property type="component" value="Chromosome"/>
</dbReference>
<reference evidence="1 2" key="1">
    <citation type="submission" date="2019-02" db="EMBL/GenBank/DDBJ databases">
        <title>Deep-cultivation of Planctomycetes and their phenomic and genomic characterization uncovers novel biology.</title>
        <authorList>
            <person name="Wiegand S."/>
            <person name="Jogler M."/>
            <person name="Boedeker C."/>
            <person name="Pinto D."/>
            <person name="Vollmers J."/>
            <person name="Rivas-Marin E."/>
            <person name="Kohn T."/>
            <person name="Peeters S.H."/>
            <person name="Heuer A."/>
            <person name="Rast P."/>
            <person name="Oberbeckmann S."/>
            <person name="Bunk B."/>
            <person name="Jeske O."/>
            <person name="Meyerdierks A."/>
            <person name="Storesund J.E."/>
            <person name="Kallscheuer N."/>
            <person name="Luecker S."/>
            <person name="Lage O.M."/>
            <person name="Pohl T."/>
            <person name="Merkel B.J."/>
            <person name="Hornburger P."/>
            <person name="Mueller R.-W."/>
            <person name="Bruemmer F."/>
            <person name="Labrenz M."/>
            <person name="Spormann A.M."/>
            <person name="Op den Camp H."/>
            <person name="Overmann J."/>
            <person name="Amann R."/>
            <person name="Jetten M.S.M."/>
            <person name="Mascher T."/>
            <person name="Medema M.H."/>
            <person name="Devos D.P."/>
            <person name="Kaster A.-K."/>
            <person name="Ovreas L."/>
            <person name="Rohde M."/>
            <person name="Galperin M.Y."/>
            <person name="Jogler C."/>
        </authorList>
    </citation>
    <scope>NUCLEOTIDE SEQUENCE [LARGE SCALE GENOMIC DNA]</scope>
    <source>
        <strain evidence="1 2">K22_7</strain>
    </source>
</reference>
<gene>
    <name evidence="1" type="ORF">K227x_42960</name>
</gene>
<evidence type="ECO:0008006" key="3">
    <source>
        <dbReference type="Google" id="ProtNLM"/>
    </source>
</evidence>
<name>A0A517NFI1_9BACT</name>
<dbReference type="NCBIfam" id="NF035939">
    <property type="entry name" value="TIM_EboE"/>
    <property type="match status" value="1"/>
</dbReference>
<protein>
    <recommendedName>
        <fullName evidence="3">Xylose isomerase-like TIM barrel</fullName>
    </recommendedName>
</protein>
<dbReference type="InterPro" id="IPR036237">
    <property type="entry name" value="Xyl_isomerase-like_sf"/>
</dbReference>
<proteinExistence type="predicted"/>
<keyword evidence="2" id="KW-1185">Reference proteome</keyword>
<dbReference type="EMBL" id="CP036525">
    <property type="protein sequence ID" value="QDT05891.1"/>
    <property type="molecule type" value="Genomic_DNA"/>
</dbReference>
<dbReference type="AlphaFoldDB" id="A0A517NFI1"/>
<dbReference type="KEGG" id="rlc:K227x_42960"/>
<evidence type="ECO:0000313" key="1">
    <source>
        <dbReference type="EMBL" id="QDT05891.1"/>
    </source>
</evidence>
<dbReference type="RefSeq" id="WP_246145973.1">
    <property type="nucleotide sequence ID" value="NZ_CP036525.1"/>
</dbReference>
<accession>A0A517NFI1</accession>
<sequence length="411" mass="45153">MTNIAPIDWTIGYCTNVHAGTDMKSIQSNLEQYAVPARIEAGLDDLGVGLWLPASAAGQLVGNTADFAGFLAQRRLRPYTINGFPYDNFHQPVVKHAVYQPTWADTSRLTYTQQLAEILAAILPETDPSGEKSSLGSISTLPIGWPPGSGADGSGNVESQTAQMIAAAGENLRQLATSLKDLESRTGRRIVVAIEPEPGCLLDTTSDVIEFFQDQLPDADHRQYIGVCHDICHSAVMMEGQADTLNRLGEAGIMIGKVQVSSAVVADWKSMAIGRRREAIDQLRFFAEDRYLHQTMRRTATGESKLVEDLPELIGRVAQDGDPVWGDDRWVVHFHVPIFLERFGHLTTTHGEVLDCLQALAASDSSIEFTGHLEIETYAWTVLPEPMRKRGLAEDIAGELTWLRRSIVEST</sequence>
<evidence type="ECO:0000313" key="2">
    <source>
        <dbReference type="Proteomes" id="UP000318538"/>
    </source>
</evidence>